<name>A0ABW5NJC9_9SPHI</name>
<comment type="caution">
    <text evidence="5">The sequence shown here is derived from an EMBL/GenBank/DDBJ whole genome shotgun (WGS) entry which is preliminary data.</text>
</comment>
<keyword evidence="3" id="KW-0804">Transcription</keyword>
<keyword evidence="1" id="KW-0805">Transcription regulation</keyword>
<evidence type="ECO:0000256" key="1">
    <source>
        <dbReference type="ARBA" id="ARBA00023015"/>
    </source>
</evidence>
<reference evidence="6" key="1">
    <citation type="journal article" date="2019" name="Int. J. Syst. Evol. Microbiol.">
        <title>The Global Catalogue of Microorganisms (GCM) 10K type strain sequencing project: providing services to taxonomists for standard genome sequencing and annotation.</title>
        <authorList>
            <consortium name="The Broad Institute Genomics Platform"/>
            <consortium name="The Broad Institute Genome Sequencing Center for Infectious Disease"/>
            <person name="Wu L."/>
            <person name="Ma J."/>
        </authorList>
    </citation>
    <scope>NUCLEOTIDE SEQUENCE [LARGE SCALE GENOMIC DNA]</scope>
    <source>
        <strain evidence="6">KCTC 42248</strain>
    </source>
</reference>
<accession>A0ABW5NJC9</accession>
<dbReference type="EMBL" id="JBHUMA010000006">
    <property type="protein sequence ID" value="MFD2598708.1"/>
    <property type="molecule type" value="Genomic_DNA"/>
</dbReference>
<evidence type="ECO:0000259" key="4">
    <source>
        <dbReference type="PROSITE" id="PS51118"/>
    </source>
</evidence>
<dbReference type="Pfam" id="PF01638">
    <property type="entry name" value="HxlR"/>
    <property type="match status" value="1"/>
</dbReference>
<sequence>MITGKRWLMMVLYEISLGNNQFSALQKSIPEISQQVLATRIQDLVDQELITKHEVMNTVPTQVTYLLSKKAEELLLLMDGLFQWTKQWSGK</sequence>
<dbReference type="PROSITE" id="PS51118">
    <property type="entry name" value="HTH_HXLR"/>
    <property type="match status" value="1"/>
</dbReference>
<evidence type="ECO:0000256" key="2">
    <source>
        <dbReference type="ARBA" id="ARBA00023125"/>
    </source>
</evidence>
<dbReference type="SUPFAM" id="SSF46785">
    <property type="entry name" value="Winged helix' DNA-binding domain"/>
    <property type="match status" value="1"/>
</dbReference>
<dbReference type="Gene3D" id="1.10.10.10">
    <property type="entry name" value="Winged helix-like DNA-binding domain superfamily/Winged helix DNA-binding domain"/>
    <property type="match status" value="1"/>
</dbReference>
<dbReference type="PANTHER" id="PTHR33204">
    <property type="entry name" value="TRANSCRIPTIONAL REGULATOR, MARR FAMILY"/>
    <property type="match status" value="1"/>
</dbReference>
<dbReference type="InterPro" id="IPR036388">
    <property type="entry name" value="WH-like_DNA-bd_sf"/>
</dbReference>
<proteinExistence type="predicted"/>
<keyword evidence="6" id="KW-1185">Reference proteome</keyword>
<keyword evidence="2" id="KW-0238">DNA-binding</keyword>
<dbReference type="Proteomes" id="UP001597393">
    <property type="component" value="Unassembled WGS sequence"/>
</dbReference>
<evidence type="ECO:0000256" key="3">
    <source>
        <dbReference type="ARBA" id="ARBA00023163"/>
    </source>
</evidence>
<dbReference type="InterPro" id="IPR036390">
    <property type="entry name" value="WH_DNA-bd_sf"/>
</dbReference>
<dbReference type="RefSeq" id="WP_380868826.1">
    <property type="nucleotide sequence ID" value="NZ_JBHUMA010000006.1"/>
</dbReference>
<gene>
    <name evidence="5" type="ORF">ACFSQ3_07060</name>
</gene>
<evidence type="ECO:0000313" key="5">
    <source>
        <dbReference type="EMBL" id="MFD2598708.1"/>
    </source>
</evidence>
<feature type="domain" description="HTH hxlR-type" evidence="4">
    <location>
        <begin position="1"/>
        <end position="91"/>
    </location>
</feature>
<evidence type="ECO:0000313" key="6">
    <source>
        <dbReference type="Proteomes" id="UP001597393"/>
    </source>
</evidence>
<dbReference type="InterPro" id="IPR002577">
    <property type="entry name" value="HTH_HxlR"/>
</dbReference>
<protein>
    <submittedName>
        <fullName evidence="5">Winged helix-turn-helix transcriptional regulator</fullName>
    </submittedName>
</protein>
<dbReference type="PANTHER" id="PTHR33204:SF18">
    <property type="entry name" value="TRANSCRIPTIONAL REGULATORY PROTEIN"/>
    <property type="match status" value="1"/>
</dbReference>
<organism evidence="5 6">
    <name type="scientific">Sphingobacterium corticis</name>
    <dbReference type="NCBI Taxonomy" id="1812823"/>
    <lineage>
        <taxon>Bacteria</taxon>
        <taxon>Pseudomonadati</taxon>
        <taxon>Bacteroidota</taxon>
        <taxon>Sphingobacteriia</taxon>
        <taxon>Sphingobacteriales</taxon>
        <taxon>Sphingobacteriaceae</taxon>
        <taxon>Sphingobacterium</taxon>
    </lineage>
</organism>